<keyword evidence="1" id="KW-1133">Transmembrane helix</keyword>
<keyword evidence="1" id="KW-0472">Membrane</keyword>
<evidence type="ECO:0000313" key="3">
    <source>
        <dbReference type="Proteomes" id="UP000295741"/>
    </source>
</evidence>
<evidence type="ECO:0000313" key="2">
    <source>
        <dbReference type="EMBL" id="TDO29107.1"/>
    </source>
</evidence>
<feature type="transmembrane region" description="Helical" evidence="1">
    <location>
        <begin position="90"/>
        <end position="110"/>
    </location>
</feature>
<accession>A0A4R6J2H0</accession>
<sequence length="205" mass="23033">MQLKNLHYLSGLLLSVFIGFHLFNHLMALGGAEMHISTMQSFRSFYRHPFLETVLLITALVQIFSGMRLVKAGAKTAGGFYEKMHIWTGIYLAFFLIIHIAAVLAGRYIFKLDTNFYFGVAGLNRFPFNLFFIPYYTLAILSFFGHIAAIHRKKMKRPLLGLSVIKQANIILITGAGIAICILYGLTNHFKGVSIPPAYEIIPGK</sequence>
<evidence type="ECO:0000256" key="1">
    <source>
        <dbReference type="SAM" id="Phobius"/>
    </source>
</evidence>
<proteinExistence type="predicted"/>
<dbReference type="Proteomes" id="UP000295741">
    <property type="component" value="Unassembled WGS sequence"/>
</dbReference>
<dbReference type="SUPFAM" id="SSF81343">
    <property type="entry name" value="Fumarate reductase respiratory complex transmembrane subunits"/>
    <property type="match status" value="1"/>
</dbReference>
<name>A0A4R6J2H0_9BACT</name>
<keyword evidence="3" id="KW-1185">Reference proteome</keyword>
<feature type="transmembrane region" description="Helical" evidence="1">
    <location>
        <begin position="130"/>
        <end position="149"/>
    </location>
</feature>
<dbReference type="RefSeq" id="WP_133473713.1">
    <property type="nucleotide sequence ID" value="NZ_SNWP01000010.1"/>
</dbReference>
<dbReference type="EMBL" id="SNWP01000010">
    <property type="protein sequence ID" value="TDO29107.1"/>
    <property type="molecule type" value="Genomic_DNA"/>
</dbReference>
<feature type="transmembrane region" description="Helical" evidence="1">
    <location>
        <begin position="12"/>
        <end position="30"/>
    </location>
</feature>
<dbReference type="OrthoDB" id="8114024at2"/>
<feature type="transmembrane region" description="Helical" evidence="1">
    <location>
        <begin position="170"/>
        <end position="187"/>
    </location>
</feature>
<dbReference type="AlphaFoldDB" id="A0A4R6J2H0"/>
<protein>
    <submittedName>
        <fullName evidence="2">Uncharacterized protein</fullName>
    </submittedName>
</protein>
<dbReference type="InterPro" id="IPR034804">
    <property type="entry name" value="SQR/QFR_C/D"/>
</dbReference>
<reference evidence="2 3" key="1">
    <citation type="submission" date="2019-03" db="EMBL/GenBank/DDBJ databases">
        <title>Genomic Encyclopedia of Archaeal and Bacterial Type Strains, Phase II (KMG-II): from individual species to whole genera.</title>
        <authorList>
            <person name="Goeker M."/>
        </authorList>
    </citation>
    <scope>NUCLEOTIDE SEQUENCE [LARGE SCALE GENOMIC DNA]</scope>
    <source>
        <strain evidence="2 3">DSM 28323</strain>
    </source>
</reference>
<organism evidence="2 3">
    <name type="scientific">Sediminibacterium goheungense</name>
    <dbReference type="NCBI Taxonomy" id="1086393"/>
    <lineage>
        <taxon>Bacteria</taxon>
        <taxon>Pseudomonadati</taxon>
        <taxon>Bacteroidota</taxon>
        <taxon>Chitinophagia</taxon>
        <taxon>Chitinophagales</taxon>
        <taxon>Chitinophagaceae</taxon>
        <taxon>Sediminibacterium</taxon>
    </lineage>
</organism>
<comment type="caution">
    <text evidence="2">The sequence shown here is derived from an EMBL/GenBank/DDBJ whole genome shotgun (WGS) entry which is preliminary data.</text>
</comment>
<keyword evidence="1" id="KW-0812">Transmembrane</keyword>
<dbReference type="GO" id="GO:0016020">
    <property type="term" value="C:membrane"/>
    <property type="evidence" value="ECO:0007669"/>
    <property type="project" value="InterPro"/>
</dbReference>
<feature type="transmembrane region" description="Helical" evidence="1">
    <location>
        <begin position="50"/>
        <end position="70"/>
    </location>
</feature>
<gene>
    <name evidence="2" type="ORF">BC659_1190</name>
</gene>